<reference evidence="1" key="1">
    <citation type="submission" date="2022-10" db="EMBL/GenBank/DDBJ databases">
        <title>Culturing micro-colonial fungi from biological soil crusts in the Mojave desert and describing Neophaeococcomyces mojavensis, and introducing the new genera and species Taxawa tesnikishii.</title>
        <authorList>
            <person name="Kurbessoian T."/>
            <person name="Stajich J.E."/>
        </authorList>
    </citation>
    <scope>NUCLEOTIDE SEQUENCE</scope>
    <source>
        <strain evidence="1">JES_112</strain>
    </source>
</reference>
<name>A0ACC2ZVZ7_9EURO</name>
<organism evidence="1 2">
    <name type="scientific">Neophaeococcomyces mojaviensis</name>
    <dbReference type="NCBI Taxonomy" id="3383035"/>
    <lineage>
        <taxon>Eukaryota</taxon>
        <taxon>Fungi</taxon>
        <taxon>Dikarya</taxon>
        <taxon>Ascomycota</taxon>
        <taxon>Pezizomycotina</taxon>
        <taxon>Eurotiomycetes</taxon>
        <taxon>Chaetothyriomycetidae</taxon>
        <taxon>Chaetothyriales</taxon>
        <taxon>Chaetothyriales incertae sedis</taxon>
        <taxon>Neophaeococcomyces</taxon>
    </lineage>
</organism>
<gene>
    <name evidence="1" type="ORF">H2198_008915</name>
</gene>
<dbReference type="EMBL" id="JAPDRQ010000234">
    <property type="protein sequence ID" value="KAJ9651821.1"/>
    <property type="molecule type" value="Genomic_DNA"/>
</dbReference>
<proteinExistence type="predicted"/>
<accession>A0ACC2ZVZ7</accession>
<keyword evidence="2" id="KW-1185">Reference proteome</keyword>
<dbReference type="Proteomes" id="UP001172386">
    <property type="component" value="Unassembled WGS sequence"/>
</dbReference>
<sequence length="561" mass="61206">MPPPPTRPLGPEPGFPLSNITVAISNRDPAIAQAVQTTHATLQQNNFSPPQSVLPQLVVTLNGDRVIALWSVPAAVYINRASRNLLDFSAVERQLRSDTILRLPLAPSSWASFFYHPQTRQALWEYATADEEYTVPCGPCQTGPSNSPIQHCTPVRRPGGQTRVVCARCVWSQHPNQCYWPSLGDTAPTPRPSPGGAGRAQRSIASLPRAQSPRTSLTSPGSGSPAPSSSPRANPPPVTPLPSTPPSRVRSDTPLSDQLSAMSISPVPGGDRALLWREVSNSNTEYYDILKLRGRADFQARASAYNTNRHALLIRVIPAGTTLAQALTPYIPEGNPPRIRPINLSSEPSSSRPPTNPSAYAPIPSTSGGHGIPRPAVSRMSSPLSPPPPRDQRIPRVSGTGSLRVSSSIGDYFRPSDSTTPPPSTTPASDPAPHVVTHPSVDRSTIVAADRVTVPANASPLMRTLWTLFLQAIPPDDPSTRTLPTSHFNWDRMRRPIVINQMGRFERVDWRQLTQDGQAVIGWVEVVTFEWRDAEQRWVIMGTERIRASEIEQRFLYERGG</sequence>
<protein>
    <submittedName>
        <fullName evidence="1">Uncharacterized protein</fullName>
    </submittedName>
</protein>
<evidence type="ECO:0000313" key="2">
    <source>
        <dbReference type="Proteomes" id="UP001172386"/>
    </source>
</evidence>
<comment type="caution">
    <text evidence="1">The sequence shown here is derived from an EMBL/GenBank/DDBJ whole genome shotgun (WGS) entry which is preliminary data.</text>
</comment>
<evidence type="ECO:0000313" key="1">
    <source>
        <dbReference type="EMBL" id="KAJ9651821.1"/>
    </source>
</evidence>